<name>A0A7M3T6P5_9RHOB</name>
<reference evidence="2 3" key="1">
    <citation type="submission" date="2020-02" db="EMBL/GenBank/DDBJ databases">
        <title>complete genome sequence of Rhodobacteraceae bacterium.</title>
        <authorList>
            <person name="Park J."/>
            <person name="Kim Y.-S."/>
            <person name="Kim K.-H."/>
        </authorList>
    </citation>
    <scope>NUCLEOTIDE SEQUENCE [LARGE SCALE GENOMIC DNA]</scope>
    <source>
        <strain evidence="2 3">RR4-56</strain>
    </source>
</reference>
<sequence>MPKRLFVVLSGFLAFFAAGAAFADLQGAYRGVDAAEGMRLVLSGSGGRLSGEVTKPGGAGATFTADRLESGAEAKASWNGRNAWFIFTEEPLGVSMVVIPLGPNDVGIVAETEAMLFVREGVVQPPRPARYVPPPAGPGGTIDPRAFIESYSFWPSTNVAYGYGMVRGRYRTLIRMHPVVMTDILWKLCRANNASSALADALRGQEVTCNDVLRAFGRMVRPGASIEPFNRFRKDVEAQKAALVEAIVCSVDYRRNSPTCKRAGARVAKAAVSLETVKSVLARY</sequence>
<evidence type="ECO:0000313" key="2">
    <source>
        <dbReference type="EMBL" id="QIE57676.1"/>
    </source>
</evidence>
<dbReference type="Proteomes" id="UP000503336">
    <property type="component" value="Chromosome"/>
</dbReference>
<evidence type="ECO:0000313" key="3">
    <source>
        <dbReference type="Proteomes" id="UP000503336"/>
    </source>
</evidence>
<feature type="signal peptide" evidence="1">
    <location>
        <begin position="1"/>
        <end position="23"/>
    </location>
</feature>
<proteinExistence type="predicted"/>
<feature type="chain" id="PRO_5029556814" description="Lipoprotein" evidence="1">
    <location>
        <begin position="24"/>
        <end position="284"/>
    </location>
</feature>
<evidence type="ECO:0008006" key="4">
    <source>
        <dbReference type="Google" id="ProtNLM"/>
    </source>
</evidence>
<dbReference type="KEGG" id="hdh:G5B40_20815"/>
<accession>A0A7M3T6P5</accession>
<dbReference type="RefSeq" id="WP_165103037.1">
    <property type="nucleotide sequence ID" value="NZ_CP049056.1"/>
</dbReference>
<protein>
    <recommendedName>
        <fullName evidence="4">Lipoprotein</fullName>
    </recommendedName>
</protein>
<keyword evidence="1" id="KW-0732">Signal</keyword>
<organism evidence="2 3">
    <name type="scientific">Pikeienuella piscinae</name>
    <dbReference type="NCBI Taxonomy" id="2748098"/>
    <lineage>
        <taxon>Bacteria</taxon>
        <taxon>Pseudomonadati</taxon>
        <taxon>Pseudomonadota</taxon>
        <taxon>Alphaproteobacteria</taxon>
        <taxon>Rhodobacterales</taxon>
        <taxon>Paracoccaceae</taxon>
        <taxon>Pikeienuella</taxon>
    </lineage>
</organism>
<keyword evidence="3" id="KW-1185">Reference proteome</keyword>
<evidence type="ECO:0000256" key="1">
    <source>
        <dbReference type="SAM" id="SignalP"/>
    </source>
</evidence>
<gene>
    <name evidence="2" type="ORF">G5B40_20815</name>
</gene>
<dbReference type="EMBL" id="CP049056">
    <property type="protein sequence ID" value="QIE57676.1"/>
    <property type="molecule type" value="Genomic_DNA"/>
</dbReference>
<dbReference type="AlphaFoldDB" id="A0A7M3T6P5"/>